<sequence>MSLSTTSSAVFNLTKYSRCYPSTDPASQQSEQWQHYSNPVLKISLDAKKRLSGSGNGDDFESYRLRVTWSIANTSDDIDMNPRDIVFEDIDLLAFSAPEVIQNYSYTNPGSLPLKAVYRDAVVGIRYQHPRIVPTGSTPNQSTGPSQRRTFMKPANTFRRTVTKLPPPPPLQTNNTQVTPHRPLLAPQHIVDWDSLPVSSALPPSDDPLLHQPISQPTSSIPITSEREPVHPRPSGDDLFSRPTNRRRIWESDDTLPPSSLPEPTPPSSSTAVTVNNTQSQALNSSQIPKPSNPTSILSSKEQFLSSLQDSLDIYDMPKAELEILIANIVREDQFAKLLETIDSMWRIKGLVGIH</sequence>
<evidence type="ECO:0000256" key="1">
    <source>
        <dbReference type="SAM" id="MobiDB-lite"/>
    </source>
</evidence>
<comment type="caution">
    <text evidence="2">The sequence shown here is derived from an EMBL/GenBank/DDBJ whole genome shotgun (WGS) entry which is preliminary data.</text>
</comment>
<feature type="region of interest" description="Disordered" evidence="1">
    <location>
        <begin position="160"/>
        <end position="179"/>
    </location>
</feature>
<accession>A0AAD5YAQ2</accession>
<protein>
    <submittedName>
        <fullName evidence="2">Uncharacterized protein</fullName>
    </submittedName>
</protein>
<reference evidence="2" key="1">
    <citation type="submission" date="2022-07" db="EMBL/GenBank/DDBJ databases">
        <title>Genome Sequence of Physisporinus lineatus.</title>
        <authorList>
            <person name="Buettner E."/>
        </authorList>
    </citation>
    <scope>NUCLEOTIDE SEQUENCE</scope>
    <source>
        <strain evidence="2">VT162</strain>
    </source>
</reference>
<keyword evidence="3" id="KW-1185">Reference proteome</keyword>
<dbReference type="Proteomes" id="UP001212997">
    <property type="component" value="Unassembled WGS sequence"/>
</dbReference>
<name>A0AAD5YAQ2_9APHY</name>
<dbReference type="EMBL" id="JANAWD010000790">
    <property type="protein sequence ID" value="KAJ3475846.1"/>
    <property type="molecule type" value="Genomic_DNA"/>
</dbReference>
<gene>
    <name evidence="2" type="ORF">NLI96_g11563</name>
</gene>
<proteinExistence type="predicted"/>
<evidence type="ECO:0000313" key="2">
    <source>
        <dbReference type="EMBL" id="KAJ3475846.1"/>
    </source>
</evidence>
<dbReference type="AlphaFoldDB" id="A0AAD5YAQ2"/>
<feature type="compositionally biased region" description="Basic and acidic residues" evidence="1">
    <location>
        <begin position="225"/>
        <end position="240"/>
    </location>
</feature>
<feature type="compositionally biased region" description="Low complexity" evidence="1">
    <location>
        <begin position="212"/>
        <end position="224"/>
    </location>
</feature>
<evidence type="ECO:0000313" key="3">
    <source>
        <dbReference type="Proteomes" id="UP001212997"/>
    </source>
</evidence>
<feature type="region of interest" description="Disordered" evidence="1">
    <location>
        <begin position="197"/>
        <end position="273"/>
    </location>
</feature>
<organism evidence="2 3">
    <name type="scientific">Meripilus lineatus</name>
    <dbReference type="NCBI Taxonomy" id="2056292"/>
    <lineage>
        <taxon>Eukaryota</taxon>
        <taxon>Fungi</taxon>
        <taxon>Dikarya</taxon>
        <taxon>Basidiomycota</taxon>
        <taxon>Agaricomycotina</taxon>
        <taxon>Agaricomycetes</taxon>
        <taxon>Polyporales</taxon>
        <taxon>Meripilaceae</taxon>
        <taxon>Meripilus</taxon>
    </lineage>
</organism>